<organism evidence="1 2">
    <name type="scientific">Gordonia insulae</name>
    <dbReference type="NCBI Taxonomy" id="2420509"/>
    <lineage>
        <taxon>Bacteria</taxon>
        <taxon>Bacillati</taxon>
        <taxon>Actinomycetota</taxon>
        <taxon>Actinomycetes</taxon>
        <taxon>Mycobacteriales</taxon>
        <taxon>Gordoniaceae</taxon>
        <taxon>Gordonia</taxon>
    </lineage>
</organism>
<name>A0A3G8JL48_9ACTN</name>
<gene>
    <name evidence="1" type="ORF">D7316_01877</name>
</gene>
<dbReference type="RefSeq" id="WP_124708013.1">
    <property type="nucleotide sequence ID" value="NZ_CP033972.1"/>
</dbReference>
<keyword evidence="2" id="KW-1185">Reference proteome</keyword>
<evidence type="ECO:0000313" key="1">
    <source>
        <dbReference type="EMBL" id="AZG45282.1"/>
    </source>
</evidence>
<evidence type="ECO:0000313" key="2">
    <source>
        <dbReference type="Proteomes" id="UP000271469"/>
    </source>
</evidence>
<sequence>MKRQSNTVPVLVFGTGVVALIVALILAFVPFSTSGAAEPTAAFTAQKNLDEVAFQLGSAPGARYSGTLSMTSDGSAGTKTVEFTDLTVASTKNAEGSITFDSTGAQYRQIGNYRYVNGPSKLWRDLFAGASIASQIDFAATDNKWTNLRYSGLPDLGYLLSPALLAGRIGNTERVKEPELGLELPAPNKGLPDARFWPTSDPQVTAIGADKVQVGTMETTFDPSSKRVTHIKGEFAREGYRVTVDTAVDLLAPEDLTKLFANERSLVPELTNVPAPAVPLAGNAINTRASGNCTTAACEFTIAASGALAPEVVTEMRGATGHVNFGITVQFEVDGSRAGERGGTCTRVLTVPFGGRTQTTCSATNLPPGSRSVKTATNIQLLPFIEVTATDLTDYIDSQEKSSKQPVEMVRTGSKKAEAARYNDQVAGFPSSYGIKQGDYVFDGVGPEGNLFVAFGPGYAQHITTGRLDPSWSGTSMLTDQLKQQIAASGDREITYVTAEEELATALRLLAIGEGISSDKLKVFATAPDNS</sequence>
<dbReference type="EMBL" id="CP033972">
    <property type="protein sequence ID" value="AZG45282.1"/>
    <property type="molecule type" value="Genomic_DNA"/>
</dbReference>
<dbReference type="KEGG" id="gom:D7316_01877"/>
<dbReference type="AlphaFoldDB" id="A0A3G8JL48"/>
<proteinExistence type="predicted"/>
<protein>
    <submittedName>
        <fullName evidence="1">Uncharacterized protein</fullName>
    </submittedName>
</protein>
<reference evidence="1 2" key="1">
    <citation type="submission" date="2018-11" db="EMBL/GenBank/DDBJ databases">
        <title>Gordonia insulae sp. nov., isolated from an island soil.</title>
        <authorList>
            <person name="Kim Y.S."/>
            <person name="Kim S.B."/>
        </authorList>
    </citation>
    <scope>NUCLEOTIDE SEQUENCE [LARGE SCALE GENOMIC DNA]</scope>
    <source>
        <strain evidence="1 2">MMS17-SY073</strain>
    </source>
</reference>
<dbReference type="Proteomes" id="UP000271469">
    <property type="component" value="Chromosome"/>
</dbReference>
<accession>A0A3G8JL48</accession>
<dbReference type="OrthoDB" id="4366353at2"/>